<reference evidence="9" key="1">
    <citation type="submission" date="2021-06" db="EMBL/GenBank/DDBJ databases">
        <authorList>
            <person name="Criscuolo A."/>
        </authorList>
    </citation>
    <scope>NUCLEOTIDE SEQUENCE</scope>
    <source>
        <strain evidence="9">CIP111600</strain>
    </source>
</reference>
<feature type="transmembrane region" description="Helical" evidence="7">
    <location>
        <begin position="79"/>
        <end position="101"/>
    </location>
</feature>
<evidence type="ECO:0000256" key="5">
    <source>
        <dbReference type="ARBA" id="ARBA00022989"/>
    </source>
</evidence>
<feature type="transmembrane region" description="Helical" evidence="7">
    <location>
        <begin position="304"/>
        <end position="323"/>
    </location>
</feature>
<dbReference type="Proteomes" id="UP000693672">
    <property type="component" value="Unassembled WGS sequence"/>
</dbReference>
<keyword evidence="4 7" id="KW-0812">Transmembrane</keyword>
<feature type="transmembrane region" description="Helical" evidence="7">
    <location>
        <begin position="107"/>
        <end position="129"/>
    </location>
</feature>
<evidence type="ECO:0000256" key="4">
    <source>
        <dbReference type="ARBA" id="ARBA00022692"/>
    </source>
</evidence>
<evidence type="ECO:0000313" key="10">
    <source>
        <dbReference type="Proteomes" id="UP000693672"/>
    </source>
</evidence>
<keyword evidence="5 7" id="KW-1133">Transmembrane helix</keyword>
<comment type="caution">
    <text evidence="9">The sequence shown here is derived from an EMBL/GenBank/DDBJ whole genome shotgun (WGS) entry which is preliminary data.</text>
</comment>
<feature type="transmembrane region" description="Helical" evidence="7">
    <location>
        <begin position="361"/>
        <end position="385"/>
    </location>
</feature>
<proteinExistence type="predicted"/>
<feature type="transmembrane region" description="Helical" evidence="7">
    <location>
        <begin position="198"/>
        <end position="217"/>
    </location>
</feature>
<dbReference type="PANTHER" id="PTHR23501:SF170">
    <property type="entry name" value="MULTIDRUG RESISTANCE PROTEIN 3"/>
    <property type="match status" value="1"/>
</dbReference>
<dbReference type="EMBL" id="CAJVAS010000013">
    <property type="protein sequence ID" value="CAG7631641.1"/>
    <property type="molecule type" value="Genomic_DNA"/>
</dbReference>
<name>A0A916K3S7_9BACL</name>
<dbReference type="InterPro" id="IPR004638">
    <property type="entry name" value="EmrB-like"/>
</dbReference>
<feature type="transmembrane region" description="Helical" evidence="7">
    <location>
        <begin position="48"/>
        <end position="67"/>
    </location>
</feature>
<dbReference type="CDD" id="cd17502">
    <property type="entry name" value="MFS_Azr1_MDR_like"/>
    <property type="match status" value="1"/>
</dbReference>
<feature type="transmembrane region" description="Helical" evidence="7">
    <location>
        <begin position="229"/>
        <end position="248"/>
    </location>
</feature>
<feature type="transmembrane region" description="Helical" evidence="7">
    <location>
        <begin position="335"/>
        <end position="355"/>
    </location>
</feature>
<dbReference type="GO" id="GO:0005886">
    <property type="term" value="C:plasma membrane"/>
    <property type="evidence" value="ECO:0007669"/>
    <property type="project" value="UniProtKB-SubCell"/>
</dbReference>
<feature type="transmembrane region" description="Helical" evidence="7">
    <location>
        <begin position="12"/>
        <end position="36"/>
    </location>
</feature>
<dbReference type="InterPro" id="IPR020846">
    <property type="entry name" value="MFS_dom"/>
</dbReference>
<evidence type="ECO:0000259" key="8">
    <source>
        <dbReference type="PROSITE" id="PS50850"/>
    </source>
</evidence>
<accession>A0A916K3S7</accession>
<evidence type="ECO:0000256" key="6">
    <source>
        <dbReference type="ARBA" id="ARBA00023136"/>
    </source>
</evidence>
<evidence type="ECO:0000256" key="2">
    <source>
        <dbReference type="ARBA" id="ARBA00022448"/>
    </source>
</evidence>
<comment type="subcellular location">
    <subcellularLocation>
        <location evidence="1">Cell membrane</location>
        <topology evidence="1">Multi-pass membrane protein</topology>
    </subcellularLocation>
</comment>
<sequence>MSPSKSEGSRLGFVIAGLLIGILVAAMDNTIVATAMGTIVADLGGLDQFVWVTSAYMAAEMAGMPIFGKLSDMYGRKRFFVFGLIVFLLGSVLCGTAQSIVQLSIYRAIQGIGGGALMPIAFTIVFDLFPPEKRGKMAGMFGAVFGLSSIFGPLLGAYITDYTDWRWVFYINLPLGLLSLAFVTLCYKETPVHAKQKIDWLGAMTLVGAILCLMFGLELGGGEFAWDSIPILGLFAGFALLFGLFLIAEKAAEEPILSYTMFRIRLFAATNVIALLYGAAFIVATVYIPIYVQGVLGGTATHSGLVLLPMMLGTVVSSQLGGFLAGSGKLSYRGVMILCSLIFTIGILLLGTLTVDTPRYLITLFMIIVGLGTGASFSVLGMAGIHHFDMRQRGSANATLAFVRSLGMTLGITVFGIVQRHLFAGDLEVAIGEAGGAGMRMSDPRQLLSPETRSGIPASTLDAVTDALSGSIAHTFLWALVPAALTIVCVLWMSKERLSPIRTQQPAEDAVSGA</sequence>
<keyword evidence="10" id="KW-1185">Reference proteome</keyword>
<evidence type="ECO:0000313" key="9">
    <source>
        <dbReference type="EMBL" id="CAG7631641.1"/>
    </source>
</evidence>
<dbReference type="Pfam" id="PF07690">
    <property type="entry name" value="MFS_1"/>
    <property type="match status" value="1"/>
</dbReference>
<dbReference type="AlphaFoldDB" id="A0A916K3S7"/>
<keyword evidence="6 7" id="KW-0472">Membrane</keyword>
<dbReference type="NCBIfam" id="TIGR00711">
    <property type="entry name" value="efflux_EmrB"/>
    <property type="match status" value="1"/>
</dbReference>
<protein>
    <submittedName>
        <fullName evidence="9">Multidrug resistance protein 3</fullName>
    </submittedName>
</protein>
<keyword evidence="2" id="KW-0813">Transport</keyword>
<evidence type="ECO:0000256" key="3">
    <source>
        <dbReference type="ARBA" id="ARBA00022475"/>
    </source>
</evidence>
<feature type="domain" description="Major facilitator superfamily (MFS) profile" evidence="8">
    <location>
        <begin position="14"/>
        <end position="498"/>
    </location>
</feature>
<evidence type="ECO:0000256" key="7">
    <source>
        <dbReference type="SAM" id="Phobius"/>
    </source>
</evidence>
<feature type="transmembrane region" description="Helical" evidence="7">
    <location>
        <begin position="141"/>
        <end position="159"/>
    </location>
</feature>
<dbReference type="GO" id="GO:0022857">
    <property type="term" value="F:transmembrane transporter activity"/>
    <property type="evidence" value="ECO:0007669"/>
    <property type="project" value="InterPro"/>
</dbReference>
<evidence type="ECO:0000256" key="1">
    <source>
        <dbReference type="ARBA" id="ARBA00004651"/>
    </source>
</evidence>
<dbReference type="InterPro" id="IPR011701">
    <property type="entry name" value="MFS"/>
</dbReference>
<dbReference type="RefSeq" id="WP_218093070.1">
    <property type="nucleotide sequence ID" value="NZ_CAJVAS010000013.1"/>
</dbReference>
<gene>
    <name evidence="9" type="primary">bmr3_4</name>
    <name evidence="9" type="ORF">PAESOLCIP111_03319</name>
</gene>
<dbReference type="FunFam" id="1.20.1720.10:FF:000004">
    <property type="entry name" value="EmrB/QacA family drug resistance transporter"/>
    <property type="match status" value="1"/>
</dbReference>
<organism evidence="9 10">
    <name type="scientific">Paenibacillus solanacearum</name>
    <dbReference type="NCBI Taxonomy" id="2048548"/>
    <lineage>
        <taxon>Bacteria</taxon>
        <taxon>Bacillati</taxon>
        <taxon>Bacillota</taxon>
        <taxon>Bacilli</taxon>
        <taxon>Bacillales</taxon>
        <taxon>Paenibacillaceae</taxon>
        <taxon>Paenibacillus</taxon>
    </lineage>
</organism>
<feature type="transmembrane region" description="Helical" evidence="7">
    <location>
        <begin position="269"/>
        <end position="292"/>
    </location>
</feature>
<dbReference type="PANTHER" id="PTHR23501">
    <property type="entry name" value="MAJOR FACILITATOR SUPERFAMILY"/>
    <property type="match status" value="1"/>
</dbReference>
<feature type="transmembrane region" description="Helical" evidence="7">
    <location>
        <begin position="165"/>
        <end position="186"/>
    </location>
</feature>
<feature type="transmembrane region" description="Helical" evidence="7">
    <location>
        <begin position="397"/>
        <end position="418"/>
    </location>
</feature>
<feature type="transmembrane region" description="Helical" evidence="7">
    <location>
        <begin position="476"/>
        <end position="494"/>
    </location>
</feature>
<dbReference type="PROSITE" id="PS50850">
    <property type="entry name" value="MFS"/>
    <property type="match status" value="1"/>
</dbReference>
<keyword evidence="3" id="KW-1003">Cell membrane</keyword>